<reference evidence="2 3" key="1">
    <citation type="submission" date="2016-10" db="EMBL/GenBank/DDBJ databases">
        <authorList>
            <person name="de Groot N.N."/>
        </authorList>
    </citation>
    <scope>NUCLEOTIDE SEQUENCE [LARGE SCALE GENOMIC DNA]</scope>
    <source>
        <strain evidence="2 3">CGMCC 1.12097</strain>
    </source>
</reference>
<organism evidence="2 3">
    <name type="scientific">Mesorhizobium qingshengii</name>
    <dbReference type="NCBI Taxonomy" id="1165689"/>
    <lineage>
        <taxon>Bacteria</taxon>
        <taxon>Pseudomonadati</taxon>
        <taxon>Pseudomonadota</taxon>
        <taxon>Alphaproteobacteria</taxon>
        <taxon>Hyphomicrobiales</taxon>
        <taxon>Phyllobacteriaceae</taxon>
        <taxon>Mesorhizobium</taxon>
    </lineage>
</organism>
<name>A0A1G5ZXM0_9HYPH</name>
<dbReference type="Gene3D" id="2.30.30.40">
    <property type="entry name" value="SH3 Domains"/>
    <property type="match status" value="1"/>
</dbReference>
<evidence type="ECO:0000313" key="3">
    <source>
        <dbReference type="Proteomes" id="UP000198588"/>
    </source>
</evidence>
<dbReference type="Pfam" id="PF06347">
    <property type="entry name" value="SH3_4"/>
    <property type="match status" value="2"/>
</dbReference>
<protein>
    <submittedName>
        <fullName evidence="2">SH3-like domain-containing protein</fullName>
    </submittedName>
</protein>
<evidence type="ECO:0000313" key="2">
    <source>
        <dbReference type="EMBL" id="SDA99501.1"/>
    </source>
</evidence>
<dbReference type="EMBL" id="FMXM01000046">
    <property type="protein sequence ID" value="SDA99501.1"/>
    <property type="molecule type" value="Genomic_DNA"/>
</dbReference>
<accession>A0A1G5ZXM0</accession>
<dbReference type="Proteomes" id="UP000198588">
    <property type="component" value="Unassembled WGS sequence"/>
</dbReference>
<proteinExistence type="predicted"/>
<feature type="region of interest" description="Disordered" evidence="1">
    <location>
        <begin position="1"/>
        <end position="35"/>
    </location>
</feature>
<dbReference type="InterPro" id="IPR010466">
    <property type="entry name" value="DUF1058"/>
</dbReference>
<sequence length="206" mass="22770">MAGAAKQAKDNRPRPMTHPDPMRMSHLSPSVRSPNHGSLTTQTFVRCCLVAVLFIAAVTARPPQAGAGGLPLPRFASLKKSPVNLRVGPGVQYGIKWVYVRPKIPLEIYEEFGNWRRVRDWQGATGWILGSLLSGRRTAVIAPWSTNNIGLRQKPSSTSPVTAWLEPHVVVGLVNCDGHWCRVAVNPTSGFVRQKRLWGIYPNETF</sequence>
<gene>
    <name evidence="2" type="ORF">SAMN02927914_06599</name>
</gene>
<dbReference type="AlphaFoldDB" id="A0A1G5ZXM0"/>
<dbReference type="STRING" id="1165689.SAMN02927914_06599"/>
<evidence type="ECO:0000256" key="1">
    <source>
        <dbReference type="SAM" id="MobiDB-lite"/>
    </source>
</evidence>